<evidence type="ECO:0000313" key="2">
    <source>
        <dbReference type="EMBL" id="QPB84200.1"/>
    </source>
</evidence>
<proteinExistence type="predicted"/>
<dbReference type="EMBL" id="CP045429">
    <property type="protein sequence ID" value="QPB84200.1"/>
    <property type="molecule type" value="Genomic_DNA"/>
</dbReference>
<feature type="domain" description="Type II secretion system protein GspG C-terminal" evidence="1">
    <location>
        <begin position="31"/>
        <end position="124"/>
    </location>
</feature>
<name>A0A5S3UVD6_9GAMM</name>
<reference evidence="2 3" key="1">
    <citation type="submission" date="2019-10" db="EMBL/GenBank/DDBJ databases">
        <title>Pseudoalteromonas rubra S4059.</title>
        <authorList>
            <person name="Paulsen S."/>
            <person name="Wang X."/>
        </authorList>
    </citation>
    <scope>NUCLEOTIDE SEQUENCE [LARGE SCALE GENOMIC DNA]</scope>
    <source>
        <strain evidence="2 3">S4059</strain>
    </source>
</reference>
<organism evidence="2 3">
    <name type="scientific">Pseudoalteromonas rubra</name>
    <dbReference type="NCBI Taxonomy" id="43658"/>
    <lineage>
        <taxon>Bacteria</taxon>
        <taxon>Pseudomonadati</taxon>
        <taxon>Pseudomonadota</taxon>
        <taxon>Gammaproteobacteria</taxon>
        <taxon>Alteromonadales</taxon>
        <taxon>Pseudoalteromonadaceae</taxon>
        <taxon>Pseudoalteromonas</taxon>
    </lineage>
</organism>
<evidence type="ECO:0000259" key="1">
    <source>
        <dbReference type="Pfam" id="PF08334"/>
    </source>
</evidence>
<accession>A0A5S3UVD6</accession>
<protein>
    <recommendedName>
        <fullName evidence="1">Type II secretion system protein GspG C-terminal domain-containing protein</fullName>
    </recommendedName>
</protein>
<gene>
    <name evidence="2" type="ORF">CWC22_014855</name>
</gene>
<dbReference type="RefSeq" id="WP_138538670.1">
    <property type="nucleotide sequence ID" value="NZ_CP045429.1"/>
</dbReference>
<dbReference type="Proteomes" id="UP000305729">
    <property type="component" value="Chromosome 1"/>
</dbReference>
<dbReference type="SUPFAM" id="SSF54523">
    <property type="entry name" value="Pili subunits"/>
    <property type="match status" value="1"/>
</dbReference>
<dbReference type="InterPro" id="IPR013545">
    <property type="entry name" value="T2SS_protein-GspG_C"/>
</dbReference>
<dbReference type="AlphaFoldDB" id="A0A5S3UVD6"/>
<evidence type="ECO:0000313" key="3">
    <source>
        <dbReference type="Proteomes" id="UP000305729"/>
    </source>
</evidence>
<sequence>MLKLILVLSLVSISMILLFPRIHPPIAMSEEEQEARRVIDSVEIASAIYKKHYGKFPSSNTILNKLHKTDEIPGEWKGPYLGQKVPSTDPWDNAWVFFPSDNCKHIEKLQSFYSVGPNGVDECKSGDDIFSREEERNSR</sequence>
<dbReference type="Gene3D" id="3.30.700.10">
    <property type="entry name" value="Glycoprotein, Type 4 Pilin"/>
    <property type="match status" value="1"/>
</dbReference>
<dbReference type="Pfam" id="PF08334">
    <property type="entry name" value="T2SSG"/>
    <property type="match status" value="1"/>
</dbReference>
<dbReference type="InterPro" id="IPR045584">
    <property type="entry name" value="Pilin-like"/>
</dbReference>